<dbReference type="Gene3D" id="3.20.20.80">
    <property type="entry name" value="Glycosidases"/>
    <property type="match status" value="1"/>
</dbReference>
<keyword evidence="4" id="KW-0732">Signal</keyword>
<keyword evidence="9" id="KW-1185">Reference proteome</keyword>
<dbReference type="PRINTS" id="PR00741">
    <property type="entry name" value="GLHYDRLASE29"/>
</dbReference>
<comment type="caution">
    <text evidence="8">The sequence shown here is derived from an EMBL/GenBank/DDBJ whole genome shotgun (WGS) entry which is preliminary data.</text>
</comment>
<sequence length="453" mass="50561">MFIFSIDFVSCLVMQRKSIILLLLLFAGHLLFAQEPPRPTKAQLAWQQLETTGFIHYGNATPKTFNPSGFDARQIIRVFRDAGLKMAIITAKHHGGFCLWPSKYTAFSVASSPWKNGQGDVVKEIADACREYGIKFGIYLSPWDKNAPSYGTPAYNDLFKNQLRELLTNYGEVAEVWFDGYKGKGAKPMDYDYPGFFRLVRSLQPNAVIFSDIGPDVRWVGNEKGNASETNWSTINIKAGMLPGAVSPAYLNRGDPAGAQWIPAETDVSIRPGWFYNPAHDTLIKSGKTLVDIYYRSVGRNSNLLLNVPPNSKGVISDADIASLRDFRSILDETFRTNLAAGSVPASLTDGQLQTFEIIPEGGSVVFDLKGKREFDRMLLQENIADGQRLAAAKVEYWDGKTWRRLAGFTTVGYKRLLRFPLVRTGRVRLTVEAAKWPVELAEVGFYKASGRE</sequence>
<evidence type="ECO:0000259" key="7">
    <source>
        <dbReference type="Pfam" id="PF01120"/>
    </source>
</evidence>
<dbReference type="InterPro" id="IPR016286">
    <property type="entry name" value="FUC_metazoa-typ"/>
</dbReference>
<evidence type="ECO:0000256" key="4">
    <source>
        <dbReference type="ARBA" id="ARBA00022729"/>
    </source>
</evidence>
<dbReference type="EMBL" id="BKAU01000005">
    <property type="protein sequence ID" value="GEP98193.1"/>
    <property type="molecule type" value="Genomic_DNA"/>
</dbReference>
<dbReference type="InterPro" id="IPR000933">
    <property type="entry name" value="Glyco_hydro_29"/>
</dbReference>
<evidence type="ECO:0000256" key="2">
    <source>
        <dbReference type="ARBA" id="ARBA00007951"/>
    </source>
</evidence>
<dbReference type="SUPFAM" id="SSF51445">
    <property type="entry name" value="(Trans)glycosidases"/>
    <property type="match status" value="1"/>
</dbReference>
<evidence type="ECO:0000256" key="1">
    <source>
        <dbReference type="ARBA" id="ARBA00004071"/>
    </source>
</evidence>
<dbReference type="GO" id="GO:0004560">
    <property type="term" value="F:alpha-L-fucosidase activity"/>
    <property type="evidence" value="ECO:0007669"/>
    <property type="project" value="InterPro"/>
</dbReference>
<dbReference type="Proteomes" id="UP000321436">
    <property type="component" value="Unassembled WGS sequence"/>
</dbReference>
<dbReference type="SMART" id="SM00812">
    <property type="entry name" value="Alpha_L_fucos"/>
    <property type="match status" value="1"/>
</dbReference>
<dbReference type="PANTHER" id="PTHR10030">
    <property type="entry name" value="ALPHA-L-FUCOSIDASE"/>
    <property type="match status" value="1"/>
</dbReference>
<gene>
    <name evidence="8" type="ORF">CCY01nite_44530</name>
</gene>
<accession>A0A512RR65</accession>
<reference evidence="8 9" key="1">
    <citation type="submission" date="2019-07" db="EMBL/GenBank/DDBJ databases">
        <title>Whole genome shotgun sequence of Chitinophaga cymbidii NBRC 109752.</title>
        <authorList>
            <person name="Hosoyama A."/>
            <person name="Uohara A."/>
            <person name="Ohji S."/>
            <person name="Ichikawa N."/>
        </authorList>
    </citation>
    <scope>NUCLEOTIDE SEQUENCE [LARGE SCALE GENOMIC DNA]</scope>
    <source>
        <strain evidence="8 9">NBRC 109752</strain>
    </source>
</reference>
<protein>
    <recommendedName>
        <fullName evidence="3">alpha-L-fucosidase</fullName>
        <ecNumber evidence="3">3.2.1.51</ecNumber>
    </recommendedName>
</protein>
<evidence type="ECO:0000256" key="3">
    <source>
        <dbReference type="ARBA" id="ARBA00012662"/>
    </source>
</evidence>
<proteinExistence type="inferred from homology"/>
<dbReference type="GO" id="GO:0016139">
    <property type="term" value="P:glycoside catabolic process"/>
    <property type="evidence" value="ECO:0007669"/>
    <property type="project" value="TreeGrafter"/>
</dbReference>
<dbReference type="EC" id="3.2.1.51" evidence="3"/>
<dbReference type="GO" id="GO:0006004">
    <property type="term" value="P:fucose metabolic process"/>
    <property type="evidence" value="ECO:0007669"/>
    <property type="project" value="InterPro"/>
</dbReference>
<evidence type="ECO:0000256" key="5">
    <source>
        <dbReference type="ARBA" id="ARBA00022801"/>
    </source>
</evidence>
<keyword evidence="6" id="KW-0326">Glycosidase</keyword>
<dbReference type="PANTHER" id="PTHR10030:SF37">
    <property type="entry name" value="ALPHA-L-FUCOSIDASE-RELATED"/>
    <property type="match status" value="1"/>
</dbReference>
<dbReference type="Pfam" id="PF01120">
    <property type="entry name" value="Alpha_L_fucos"/>
    <property type="match status" value="1"/>
</dbReference>
<dbReference type="GO" id="GO:0005764">
    <property type="term" value="C:lysosome"/>
    <property type="evidence" value="ECO:0007669"/>
    <property type="project" value="TreeGrafter"/>
</dbReference>
<name>A0A512RR65_9BACT</name>
<dbReference type="RefSeq" id="WP_378214166.1">
    <property type="nucleotide sequence ID" value="NZ_JBHUOY010000001.1"/>
</dbReference>
<keyword evidence="5" id="KW-0378">Hydrolase</keyword>
<dbReference type="AlphaFoldDB" id="A0A512RR65"/>
<comment type="similarity">
    <text evidence="2">Belongs to the glycosyl hydrolase 29 family.</text>
</comment>
<organism evidence="8 9">
    <name type="scientific">Chitinophaga cymbidii</name>
    <dbReference type="NCBI Taxonomy" id="1096750"/>
    <lineage>
        <taxon>Bacteria</taxon>
        <taxon>Pseudomonadati</taxon>
        <taxon>Bacteroidota</taxon>
        <taxon>Chitinophagia</taxon>
        <taxon>Chitinophagales</taxon>
        <taxon>Chitinophagaceae</taxon>
        <taxon>Chitinophaga</taxon>
    </lineage>
</organism>
<evidence type="ECO:0000313" key="8">
    <source>
        <dbReference type="EMBL" id="GEP98193.1"/>
    </source>
</evidence>
<evidence type="ECO:0000313" key="9">
    <source>
        <dbReference type="Proteomes" id="UP000321436"/>
    </source>
</evidence>
<dbReference type="Gene3D" id="2.60.120.260">
    <property type="entry name" value="Galactose-binding domain-like"/>
    <property type="match status" value="1"/>
</dbReference>
<comment type="function">
    <text evidence="1">Alpha-L-fucosidase is responsible for hydrolyzing the alpha-1,6-linked fucose joined to the reducing-end N-acetylglucosamine of the carbohydrate moieties of glycoproteins.</text>
</comment>
<dbReference type="InterPro" id="IPR017853">
    <property type="entry name" value="GH"/>
</dbReference>
<dbReference type="InterPro" id="IPR057739">
    <property type="entry name" value="Glyco_hydro_29_N"/>
</dbReference>
<feature type="domain" description="Glycoside hydrolase family 29 N-terminal" evidence="7">
    <location>
        <begin position="61"/>
        <end position="327"/>
    </location>
</feature>
<evidence type="ECO:0000256" key="6">
    <source>
        <dbReference type="ARBA" id="ARBA00023295"/>
    </source>
</evidence>